<dbReference type="RefSeq" id="WP_317568543.1">
    <property type="nucleotide sequence ID" value="NZ_JAWLKA010000006.1"/>
</dbReference>
<organism evidence="2 3">
    <name type="scientific">Rhodococcus jostii</name>
    <dbReference type="NCBI Taxonomy" id="132919"/>
    <lineage>
        <taxon>Bacteria</taxon>
        <taxon>Bacillati</taxon>
        <taxon>Actinomycetota</taxon>
        <taxon>Actinomycetes</taxon>
        <taxon>Mycobacteriales</taxon>
        <taxon>Nocardiaceae</taxon>
        <taxon>Rhodococcus</taxon>
    </lineage>
</organism>
<accession>A0ABU4CD89</accession>
<dbReference type="EMBL" id="JAWLKA010000006">
    <property type="protein sequence ID" value="MDV6281510.1"/>
    <property type="molecule type" value="Genomic_DNA"/>
</dbReference>
<feature type="compositionally biased region" description="Acidic residues" evidence="1">
    <location>
        <begin position="421"/>
        <end position="434"/>
    </location>
</feature>
<comment type="caution">
    <text evidence="2">The sequence shown here is derived from an EMBL/GenBank/DDBJ whole genome shotgun (WGS) entry which is preliminary data.</text>
</comment>
<gene>
    <name evidence="2" type="ORF">R3Q59_13410</name>
</gene>
<reference evidence="2 3" key="1">
    <citation type="submission" date="2023-10" db="EMBL/GenBank/DDBJ databases">
        <title>Development of a sustainable strategy for remediation of hydrocarbon-contaminated territories based on the waste exchange concept.</title>
        <authorList>
            <person name="Krivoruchko A."/>
        </authorList>
    </citation>
    <scope>NUCLEOTIDE SEQUENCE [LARGE SCALE GENOMIC DNA]</scope>
    <source>
        <strain evidence="2 3">IEGM 60</strain>
    </source>
</reference>
<evidence type="ECO:0000313" key="2">
    <source>
        <dbReference type="EMBL" id="MDV6281510.1"/>
    </source>
</evidence>
<proteinExistence type="predicted"/>
<protein>
    <recommendedName>
        <fullName evidence="4">CHAD domain-containing protein</fullName>
    </recommendedName>
</protein>
<sequence>MAEESIHSSTPMPEPVGVDGDAEVAVIPDEFGAVVIGDAQTLEAFTAEWDEAHGMGSAVEPIPRRVEAALEVGSKLLRFGAPTARYVRGSQLWEQATKPQPGTVVTFHKMTRDVKTGQILANPRIAAVGVVPGGGQATLLGLAALELALEQMEARIDARLDVIEGKIDDILRLASAERLGDVYGHLRLLKRHVSDIDNGARLTDTDWSSIAALGADLEVGTERLRHHAVQLVSHLRVEDSADKRADQLKKAVSKGMLGETLGLLLVSQQSLYLWQRLRLERVRTSEPDFLAQTVKSARLTLREHLDADRDLAASLRRVLDAHAVLRVTEVHRQMAGRTLTKYREPLAKTVDGFITARTLQVDDWLGNDHAGIRDALLAARSQTAALTNASRRQISAGASKLAHWIEPKNDTEPATDIDARNDEDDDSQPDEVRR</sequence>
<keyword evidence="3" id="KW-1185">Reference proteome</keyword>
<name>A0ABU4CD89_RHOJO</name>
<feature type="region of interest" description="Disordered" evidence="1">
    <location>
        <begin position="405"/>
        <end position="434"/>
    </location>
</feature>
<evidence type="ECO:0008006" key="4">
    <source>
        <dbReference type="Google" id="ProtNLM"/>
    </source>
</evidence>
<dbReference type="Proteomes" id="UP001185737">
    <property type="component" value="Unassembled WGS sequence"/>
</dbReference>
<evidence type="ECO:0000256" key="1">
    <source>
        <dbReference type="SAM" id="MobiDB-lite"/>
    </source>
</evidence>
<evidence type="ECO:0000313" key="3">
    <source>
        <dbReference type="Proteomes" id="UP001185737"/>
    </source>
</evidence>